<feature type="transmembrane region" description="Helical" evidence="1">
    <location>
        <begin position="32"/>
        <end position="50"/>
    </location>
</feature>
<comment type="caution">
    <text evidence="2">The sequence shown here is derived from an EMBL/GenBank/DDBJ whole genome shotgun (WGS) entry which is preliminary data.</text>
</comment>
<dbReference type="RefSeq" id="WP_163084687.1">
    <property type="nucleotide sequence ID" value="NZ_JAAAWN010000008.1"/>
</dbReference>
<keyword evidence="1" id="KW-0812">Transmembrane</keyword>
<keyword evidence="1" id="KW-1133">Transmembrane helix</keyword>
<evidence type="ECO:0008006" key="4">
    <source>
        <dbReference type="Google" id="ProtNLM"/>
    </source>
</evidence>
<evidence type="ECO:0000313" key="2">
    <source>
        <dbReference type="EMBL" id="NDV91099.1"/>
    </source>
</evidence>
<protein>
    <recommendedName>
        <fullName evidence="4">Polysaccharide biosynthesis protein C-terminal domain-containing protein</fullName>
    </recommendedName>
</protein>
<name>A0A7X5LLD6_9ALTE</name>
<gene>
    <name evidence="2" type="ORF">GTH32_07865</name>
</gene>
<sequence length="127" mass="13971">MTLLQLFSISVFGALGTFYLGQYRYFNPVRASSFLTLVFIAFAYILTNNVELWSAAFFGGSFIGMSAPHRLSVLTLTLATLIFVAFFVWLLPLLEGVGGALGLSAFLSVVVIRMVVLIIRRLAPKRA</sequence>
<organism evidence="2 3">
    <name type="scientific">Alteromonas profundi</name>
    <dbReference type="NCBI Taxonomy" id="2696062"/>
    <lineage>
        <taxon>Bacteria</taxon>
        <taxon>Pseudomonadati</taxon>
        <taxon>Pseudomonadota</taxon>
        <taxon>Gammaproteobacteria</taxon>
        <taxon>Alteromonadales</taxon>
        <taxon>Alteromonadaceae</taxon>
        <taxon>Alteromonas/Salinimonas group</taxon>
        <taxon>Alteromonas</taxon>
    </lineage>
</organism>
<dbReference type="Proteomes" id="UP000470213">
    <property type="component" value="Unassembled WGS sequence"/>
</dbReference>
<proteinExistence type="predicted"/>
<evidence type="ECO:0000313" key="3">
    <source>
        <dbReference type="Proteomes" id="UP000470213"/>
    </source>
</evidence>
<evidence type="ECO:0000256" key="1">
    <source>
        <dbReference type="SAM" id="Phobius"/>
    </source>
</evidence>
<feature type="transmembrane region" description="Helical" evidence="1">
    <location>
        <begin position="97"/>
        <end position="119"/>
    </location>
</feature>
<keyword evidence="1" id="KW-0472">Membrane</keyword>
<dbReference type="AlphaFoldDB" id="A0A7X5LLD6"/>
<accession>A0A7X5LLD6</accession>
<keyword evidence="3" id="KW-1185">Reference proteome</keyword>
<dbReference type="EMBL" id="JAAAWN010000008">
    <property type="protein sequence ID" value="NDV91099.1"/>
    <property type="molecule type" value="Genomic_DNA"/>
</dbReference>
<reference evidence="2 3" key="1">
    <citation type="submission" date="2020-01" db="EMBL/GenBank/DDBJ databases">
        <authorList>
            <person name="Chen J."/>
            <person name="Zhu S."/>
            <person name="Yang J."/>
        </authorList>
    </citation>
    <scope>NUCLEOTIDE SEQUENCE [LARGE SCALE GENOMIC DNA]</scope>
    <source>
        <strain evidence="2 3">345S023</strain>
    </source>
</reference>
<feature type="transmembrane region" description="Helical" evidence="1">
    <location>
        <begin position="71"/>
        <end position="91"/>
    </location>
</feature>